<proteinExistence type="predicted"/>
<keyword evidence="2" id="KW-1185">Reference proteome</keyword>
<sequence length="102" mass="11581">MTIIYKEGKSHTNPDGLSRWSLDNVKSNPAYEPAVEVKIPIHFMEIDIKKNFRFSEWAPESGTPDSGDTKPEGKETLILGISSLEFHNEFFSAVMKTYSRSK</sequence>
<dbReference type="AlphaFoldDB" id="A0A9Q3C0R4"/>
<reference evidence="1" key="1">
    <citation type="submission" date="2021-03" db="EMBL/GenBank/DDBJ databases">
        <title>Draft genome sequence of rust myrtle Austropuccinia psidii MF-1, a brazilian biotype.</title>
        <authorList>
            <person name="Quecine M.C."/>
            <person name="Pachon D.M.R."/>
            <person name="Bonatelli M.L."/>
            <person name="Correr F.H."/>
            <person name="Franceschini L.M."/>
            <person name="Leite T.F."/>
            <person name="Margarido G.R.A."/>
            <person name="Almeida C.A."/>
            <person name="Ferrarezi J.A."/>
            <person name="Labate C.A."/>
        </authorList>
    </citation>
    <scope>NUCLEOTIDE SEQUENCE</scope>
    <source>
        <strain evidence="1">MF-1</strain>
    </source>
</reference>
<gene>
    <name evidence="1" type="ORF">O181_014193</name>
</gene>
<organism evidence="1 2">
    <name type="scientific">Austropuccinia psidii MF-1</name>
    <dbReference type="NCBI Taxonomy" id="1389203"/>
    <lineage>
        <taxon>Eukaryota</taxon>
        <taxon>Fungi</taxon>
        <taxon>Dikarya</taxon>
        <taxon>Basidiomycota</taxon>
        <taxon>Pucciniomycotina</taxon>
        <taxon>Pucciniomycetes</taxon>
        <taxon>Pucciniales</taxon>
        <taxon>Sphaerophragmiaceae</taxon>
        <taxon>Austropuccinia</taxon>
    </lineage>
</organism>
<evidence type="ECO:0000313" key="2">
    <source>
        <dbReference type="Proteomes" id="UP000765509"/>
    </source>
</evidence>
<evidence type="ECO:0000313" key="1">
    <source>
        <dbReference type="EMBL" id="MBW0474478.1"/>
    </source>
</evidence>
<dbReference type="Proteomes" id="UP000765509">
    <property type="component" value="Unassembled WGS sequence"/>
</dbReference>
<protein>
    <submittedName>
        <fullName evidence="1">Uncharacterized protein</fullName>
    </submittedName>
</protein>
<dbReference type="EMBL" id="AVOT02003748">
    <property type="protein sequence ID" value="MBW0474478.1"/>
    <property type="molecule type" value="Genomic_DNA"/>
</dbReference>
<accession>A0A9Q3C0R4</accession>
<comment type="caution">
    <text evidence="1">The sequence shown here is derived from an EMBL/GenBank/DDBJ whole genome shotgun (WGS) entry which is preliminary data.</text>
</comment>
<name>A0A9Q3C0R4_9BASI</name>